<protein>
    <submittedName>
        <fullName evidence="1">Uncharacterized protein</fullName>
    </submittedName>
</protein>
<name>W2RKA4_PHYN3</name>
<dbReference type="EMBL" id="KI669561">
    <property type="protein sequence ID" value="ETN25069.1"/>
    <property type="molecule type" value="Genomic_DNA"/>
</dbReference>
<accession>W2RKA4</accession>
<proteinExistence type="predicted"/>
<dbReference type="VEuPathDB" id="FungiDB:PPTG_20866"/>
<dbReference type="RefSeq" id="XP_008891314.1">
    <property type="nucleotide sequence ID" value="XM_008893066.1"/>
</dbReference>
<organism evidence="1 2">
    <name type="scientific">Phytophthora nicotianae (strain INRA-310)</name>
    <name type="common">Phytophthora parasitica</name>
    <dbReference type="NCBI Taxonomy" id="761204"/>
    <lineage>
        <taxon>Eukaryota</taxon>
        <taxon>Sar</taxon>
        <taxon>Stramenopiles</taxon>
        <taxon>Oomycota</taxon>
        <taxon>Peronosporomycetes</taxon>
        <taxon>Peronosporales</taxon>
        <taxon>Peronosporaceae</taxon>
        <taxon>Phytophthora</taxon>
    </lineage>
</organism>
<evidence type="ECO:0000313" key="1">
    <source>
        <dbReference type="EMBL" id="ETN25069.1"/>
    </source>
</evidence>
<dbReference type="GeneID" id="20189465"/>
<gene>
    <name evidence="1" type="ORF">PPTG_20866</name>
</gene>
<dbReference type="Proteomes" id="UP000018817">
    <property type="component" value="Unassembled WGS sequence"/>
</dbReference>
<evidence type="ECO:0000313" key="2">
    <source>
        <dbReference type="Proteomes" id="UP000018817"/>
    </source>
</evidence>
<sequence>MITEVSKRIKALYNRTKLKGSLHGSSPKWVIFSCGQ</sequence>
<dbReference type="AlphaFoldDB" id="W2RKA4"/>
<reference evidence="2" key="1">
    <citation type="submission" date="2011-12" db="EMBL/GenBank/DDBJ databases">
        <authorList>
            <consortium name="The Broad Institute Genome Sequencing Platform"/>
            <person name="Russ C."/>
            <person name="Tyler B."/>
            <person name="Panabieres F."/>
            <person name="Shan W."/>
            <person name="Tripathy S."/>
            <person name="Grunwald N."/>
            <person name="Machado M."/>
            <person name="Young S.K."/>
            <person name="Zeng Q."/>
            <person name="Gargeya S."/>
            <person name="Fitzgerald M."/>
            <person name="Haas B."/>
            <person name="Abouelleil A."/>
            <person name="Alvarado L."/>
            <person name="Arachchi H.M."/>
            <person name="Berlin A."/>
            <person name="Chapman S.B."/>
            <person name="Gearin G."/>
            <person name="Goldberg J."/>
            <person name="Griggs A."/>
            <person name="Gujja S."/>
            <person name="Hansen M."/>
            <person name="Heiman D."/>
            <person name="Howarth C."/>
            <person name="Larimer J."/>
            <person name="Lui A."/>
            <person name="MacDonald P.J.P."/>
            <person name="McCowen C."/>
            <person name="Montmayeur A."/>
            <person name="Murphy C."/>
            <person name="Neiman D."/>
            <person name="Pearson M."/>
            <person name="Priest M."/>
            <person name="Roberts A."/>
            <person name="Saif S."/>
            <person name="Shea T."/>
            <person name="Sisk P."/>
            <person name="Stolte C."/>
            <person name="Sykes S."/>
            <person name="Wortman J."/>
            <person name="Nusbaum C."/>
            <person name="Birren B."/>
        </authorList>
    </citation>
    <scope>NUCLEOTIDE SEQUENCE [LARGE SCALE GENOMIC DNA]</scope>
    <source>
        <strain evidence="2">INRA-310</strain>
    </source>
</reference>
<reference evidence="1 2" key="2">
    <citation type="submission" date="2013-11" db="EMBL/GenBank/DDBJ databases">
        <title>The Genome Sequence of Phytophthora parasitica INRA-310.</title>
        <authorList>
            <consortium name="The Broad Institute Genomics Platform"/>
            <person name="Russ C."/>
            <person name="Tyler B."/>
            <person name="Panabieres F."/>
            <person name="Shan W."/>
            <person name="Tripathy S."/>
            <person name="Grunwald N."/>
            <person name="Machado M."/>
            <person name="Johnson C.S."/>
            <person name="Arredondo F."/>
            <person name="Hong C."/>
            <person name="Coffey M."/>
            <person name="Young S.K."/>
            <person name="Zeng Q."/>
            <person name="Gargeya S."/>
            <person name="Fitzgerald M."/>
            <person name="Abouelleil A."/>
            <person name="Alvarado L."/>
            <person name="Chapman S.B."/>
            <person name="Gainer-Dewar J."/>
            <person name="Goldberg J."/>
            <person name="Griggs A."/>
            <person name="Gujja S."/>
            <person name="Hansen M."/>
            <person name="Howarth C."/>
            <person name="Imamovic A."/>
            <person name="Ireland A."/>
            <person name="Larimer J."/>
            <person name="McCowan C."/>
            <person name="Murphy C."/>
            <person name="Pearson M."/>
            <person name="Poon T.W."/>
            <person name="Priest M."/>
            <person name="Roberts A."/>
            <person name="Saif S."/>
            <person name="Shea T."/>
            <person name="Sykes S."/>
            <person name="Wortman J."/>
            <person name="Nusbaum C."/>
            <person name="Birren B."/>
        </authorList>
    </citation>
    <scope>NUCLEOTIDE SEQUENCE [LARGE SCALE GENOMIC DNA]</scope>
    <source>
        <strain evidence="1 2">INRA-310</strain>
    </source>
</reference>